<dbReference type="EMBL" id="MU004183">
    <property type="protein sequence ID" value="KAF2500031.1"/>
    <property type="molecule type" value="Genomic_DNA"/>
</dbReference>
<reference evidence="8" key="1">
    <citation type="journal article" date="2020" name="Stud. Mycol.">
        <title>101 Dothideomycetes genomes: a test case for predicting lifestyles and emergence of pathogens.</title>
        <authorList>
            <person name="Haridas S."/>
            <person name="Albert R."/>
            <person name="Binder M."/>
            <person name="Bloem J."/>
            <person name="Labutti K."/>
            <person name="Salamov A."/>
            <person name="Andreopoulos B."/>
            <person name="Baker S."/>
            <person name="Barry K."/>
            <person name="Bills G."/>
            <person name="Bluhm B."/>
            <person name="Cannon C."/>
            <person name="Castanera R."/>
            <person name="Culley D."/>
            <person name="Daum C."/>
            <person name="Ezra D."/>
            <person name="Gonzalez J."/>
            <person name="Henrissat B."/>
            <person name="Kuo A."/>
            <person name="Liang C."/>
            <person name="Lipzen A."/>
            <person name="Lutzoni F."/>
            <person name="Magnuson J."/>
            <person name="Mondo S."/>
            <person name="Nolan M."/>
            <person name="Ohm R."/>
            <person name="Pangilinan J."/>
            <person name="Park H.-J."/>
            <person name="Ramirez L."/>
            <person name="Alfaro M."/>
            <person name="Sun H."/>
            <person name="Tritt A."/>
            <person name="Yoshinaga Y."/>
            <person name="Zwiers L.-H."/>
            <person name="Turgeon B."/>
            <person name="Goodwin S."/>
            <person name="Spatafora J."/>
            <person name="Crous P."/>
            <person name="Grigoriev I."/>
        </authorList>
    </citation>
    <scope>NUCLEOTIDE SEQUENCE</scope>
    <source>
        <strain evidence="8">CBS 269.34</strain>
    </source>
</reference>
<feature type="transmembrane region" description="Helical" evidence="6">
    <location>
        <begin position="239"/>
        <end position="261"/>
    </location>
</feature>
<feature type="transmembrane region" description="Helical" evidence="6">
    <location>
        <begin position="44"/>
        <end position="68"/>
    </location>
</feature>
<sequence>MATSPTNLSEKHNTQDVKVENVDSLPQDVKADEEDFQFTFGKALATFSFFLGYLADVFSLTLASAILTTINSDIGPSPEYAWIITSRLIVIAVMSPMVGRLSNIFGRRWCFLIGGVLGVVGSAISAAGQDINTLIGGGVILGLSASMHQLAWAALGEIVPKKTRPLAFGFMQTGLAVAAGFSAPISNALVIHTGTWRYAYWLPLIVNGLAFVLVFFFYRPMNQYIREEGKTQWQQCADLDWLGFFLLTAGLTLFLLGITFGGHGFPWVSAGPISMIVIGFLTLVVLGVYEAYHPMLFPIFPPEIFRNVRGFTVVKVG</sequence>
<evidence type="ECO:0000256" key="6">
    <source>
        <dbReference type="SAM" id="Phobius"/>
    </source>
</evidence>
<feature type="transmembrane region" description="Helical" evidence="6">
    <location>
        <begin position="80"/>
        <end position="98"/>
    </location>
</feature>
<evidence type="ECO:0000313" key="9">
    <source>
        <dbReference type="Proteomes" id="UP000799750"/>
    </source>
</evidence>
<name>A0A6A6R624_9PEZI</name>
<dbReference type="Gene3D" id="1.20.1250.20">
    <property type="entry name" value="MFS general substrate transporter like domains"/>
    <property type="match status" value="1"/>
</dbReference>
<dbReference type="GO" id="GO:0022857">
    <property type="term" value="F:transmembrane transporter activity"/>
    <property type="evidence" value="ECO:0007669"/>
    <property type="project" value="InterPro"/>
</dbReference>
<feature type="transmembrane region" description="Helical" evidence="6">
    <location>
        <begin position="110"/>
        <end position="128"/>
    </location>
</feature>
<dbReference type="GO" id="GO:0005886">
    <property type="term" value="C:plasma membrane"/>
    <property type="evidence" value="ECO:0007669"/>
    <property type="project" value="TreeGrafter"/>
</dbReference>
<dbReference type="InterPro" id="IPR036259">
    <property type="entry name" value="MFS_trans_sf"/>
</dbReference>
<dbReference type="SUPFAM" id="SSF103473">
    <property type="entry name" value="MFS general substrate transporter"/>
    <property type="match status" value="1"/>
</dbReference>
<keyword evidence="3 6" id="KW-0812">Transmembrane</keyword>
<evidence type="ECO:0000259" key="7">
    <source>
        <dbReference type="PROSITE" id="PS50850"/>
    </source>
</evidence>
<proteinExistence type="predicted"/>
<accession>A0A6A6R624</accession>
<keyword evidence="9" id="KW-1185">Reference proteome</keyword>
<evidence type="ECO:0000256" key="4">
    <source>
        <dbReference type="ARBA" id="ARBA00022989"/>
    </source>
</evidence>
<feature type="transmembrane region" description="Helical" evidence="6">
    <location>
        <begin position="134"/>
        <end position="155"/>
    </location>
</feature>
<dbReference type="InterPro" id="IPR010573">
    <property type="entry name" value="MFS_Str1/Tri12-like"/>
</dbReference>
<evidence type="ECO:0000256" key="1">
    <source>
        <dbReference type="ARBA" id="ARBA00004141"/>
    </source>
</evidence>
<comment type="subcellular location">
    <subcellularLocation>
        <location evidence="1">Membrane</location>
        <topology evidence="1">Multi-pass membrane protein</topology>
    </subcellularLocation>
</comment>
<feature type="transmembrane region" description="Helical" evidence="6">
    <location>
        <begin position="267"/>
        <end position="289"/>
    </location>
</feature>
<evidence type="ECO:0000256" key="3">
    <source>
        <dbReference type="ARBA" id="ARBA00022692"/>
    </source>
</evidence>
<protein>
    <submittedName>
        <fullName evidence="8">MFS general substrate transporter</fullName>
    </submittedName>
</protein>
<organism evidence="8 9">
    <name type="scientific">Lophium mytilinum</name>
    <dbReference type="NCBI Taxonomy" id="390894"/>
    <lineage>
        <taxon>Eukaryota</taxon>
        <taxon>Fungi</taxon>
        <taxon>Dikarya</taxon>
        <taxon>Ascomycota</taxon>
        <taxon>Pezizomycotina</taxon>
        <taxon>Dothideomycetes</taxon>
        <taxon>Pleosporomycetidae</taxon>
        <taxon>Mytilinidiales</taxon>
        <taxon>Mytilinidiaceae</taxon>
        <taxon>Lophium</taxon>
    </lineage>
</organism>
<evidence type="ECO:0000313" key="8">
    <source>
        <dbReference type="EMBL" id="KAF2500031.1"/>
    </source>
</evidence>
<gene>
    <name evidence="8" type="ORF">BU16DRAFT_578063</name>
</gene>
<keyword evidence="5 6" id="KW-0472">Membrane</keyword>
<dbReference type="Pfam" id="PF06609">
    <property type="entry name" value="TRI12"/>
    <property type="match status" value="1"/>
</dbReference>
<dbReference type="PANTHER" id="PTHR23501:SF109">
    <property type="entry name" value="MAJOR FACILITATOR SUPERFAMILY (MFS) PROFILE DOMAIN-CONTAINING PROTEIN-RELATED"/>
    <property type="match status" value="1"/>
</dbReference>
<feature type="transmembrane region" description="Helical" evidence="6">
    <location>
        <begin position="167"/>
        <end position="186"/>
    </location>
</feature>
<evidence type="ECO:0000256" key="5">
    <source>
        <dbReference type="ARBA" id="ARBA00023136"/>
    </source>
</evidence>
<dbReference type="Proteomes" id="UP000799750">
    <property type="component" value="Unassembled WGS sequence"/>
</dbReference>
<dbReference type="InterPro" id="IPR020846">
    <property type="entry name" value="MFS_dom"/>
</dbReference>
<dbReference type="AlphaFoldDB" id="A0A6A6R624"/>
<feature type="transmembrane region" description="Helical" evidence="6">
    <location>
        <begin position="198"/>
        <end position="218"/>
    </location>
</feature>
<dbReference type="PROSITE" id="PS50850">
    <property type="entry name" value="MFS"/>
    <property type="match status" value="1"/>
</dbReference>
<dbReference type="OrthoDB" id="2587356at2759"/>
<keyword evidence="2" id="KW-0813">Transport</keyword>
<dbReference type="PANTHER" id="PTHR23501">
    <property type="entry name" value="MAJOR FACILITATOR SUPERFAMILY"/>
    <property type="match status" value="1"/>
</dbReference>
<keyword evidence="4 6" id="KW-1133">Transmembrane helix</keyword>
<feature type="domain" description="Major facilitator superfamily (MFS) profile" evidence="7">
    <location>
        <begin position="45"/>
        <end position="317"/>
    </location>
</feature>
<evidence type="ECO:0000256" key="2">
    <source>
        <dbReference type="ARBA" id="ARBA00022448"/>
    </source>
</evidence>